<keyword evidence="4" id="KW-0812">Transmembrane</keyword>
<feature type="compositionally biased region" description="Low complexity" evidence="7">
    <location>
        <begin position="172"/>
        <end position="193"/>
    </location>
</feature>
<proteinExistence type="inferred from homology"/>
<gene>
    <name evidence="8" type="ORF">BDZ31_003643</name>
</gene>
<evidence type="ECO:0000313" key="8">
    <source>
        <dbReference type="EMBL" id="MBB4664040.1"/>
    </source>
</evidence>
<keyword evidence="3" id="KW-1003">Cell membrane</keyword>
<dbReference type="EMBL" id="JACHNU010000006">
    <property type="protein sequence ID" value="MBB4664040.1"/>
    <property type="molecule type" value="Genomic_DNA"/>
</dbReference>
<dbReference type="Pfam" id="PF07681">
    <property type="entry name" value="DoxX"/>
    <property type="match status" value="1"/>
</dbReference>
<reference evidence="8 9" key="1">
    <citation type="submission" date="2020-08" db="EMBL/GenBank/DDBJ databases">
        <title>Genomic Encyclopedia of Archaeal and Bacterial Type Strains, Phase II (KMG-II): from individual species to whole genera.</title>
        <authorList>
            <person name="Goeker M."/>
        </authorList>
    </citation>
    <scope>NUCLEOTIDE SEQUENCE [LARGE SCALE GENOMIC DNA]</scope>
    <source>
        <strain evidence="8 9">DSM 23288</strain>
    </source>
</reference>
<dbReference type="AlphaFoldDB" id="A0A840IJC3"/>
<evidence type="ECO:0000256" key="7">
    <source>
        <dbReference type="SAM" id="MobiDB-lite"/>
    </source>
</evidence>
<accession>A0A840IJC3</accession>
<protein>
    <submittedName>
        <fullName evidence="8">Putative oxidoreductase</fullName>
    </submittedName>
</protein>
<evidence type="ECO:0000256" key="2">
    <source>
        <dbReference type="ARBA" id="ARBA00006679"/>
    </source>
</evidence>
<dbReference type="Proteomes" id="UP000585272">
    <property type="component" value="Unassembled WGS sequence"/>
</dbReference>
<comment type="subcellular location">
    <subcellularLocation>
        <location evidence="1">Cell membrane</location>
        <topology evidence="1">Multi-pass membrane protein</topology>
    </subcellularLocation>
</comment>
<name>A0A840IJC3_9ACTN</name>
<keyword evidence="6" id="KW-0472">Membrane</keyword>
<evidence type="ECO:0000256" key="5">
    <source>
        <dbReference type="ARBA" id="ARBA00022989"/>
    </source>
</evidence>
<evidence type="ECO:0000256" key="6">
    <source>
        <dbReference type="ARBA" id="ARBA00023136"/>
    </source>
</evidence>
<dbReference type="InterPro" id="IPR032808">
    <property type="entry name" value="DoxX"/>
</dbReference>
<comment type="similarity">
    <text evidence="2">Belongs to the DoxX family.</text>
</comment>
<evidence type="ECO:0000256" key="1">
    <source>
        <dbReference type="ARBA" id="ARBA00004651"/>
    </source>
</evidence>
<dbReference type="PANTHER" id="PTHR33452:SF1">
    <property type="entry name" value="INNER MEMBRANE PROTEIN YPHA-RELATED"/>
    <property type="match status" value="1"/>
</dbReference>
<comment type="caution">
    <text evidence="8">The sequence shown here is derived from an EMBL/GenBank/DDBJ whole genome shotgun (WGS) entry which is preliminary data.</text>
</comment>
<dbReference type="GO" id="GO:0005886">
    <property type="term" value="C:plasma membrane"/>
    <property type="evidence" value="ECO:0007669"/>
    <property type="project" value="UniProtKB-SubCell"/>
</dbReference>
<evidence type="ECO:0000256" key="4">
    <source>
        <dbReference type="ARBA" id="ARBA00022692"/>
    </source>
</evidence>
<dbReference type="InterPro" id="IPR051907">
    <property type="entry name" value="DoxX-like_oxidoreductase"/>
</dbReference>
<organism evidence="8 9">
    <name type="scientific">Conexibacter arvalis</name>
    <dbReference type="NCBI Taxonomy" id="912552"/>
    <lineage>
        <taxon>Bacteria</taxon>
        <taxon>Bacillati</taxon>
        <taxon>Actinomycetota</taxon>
        <taxon>Thermoleophilia</taxon>
        <taxon>Solirubrobacterales</taxon>
        <taxon>Conexibacteraceae</taxon>
        <taxon>Conexibacter</taxon>
    </lineage>
</organism>
<dbReference type="RefSeq" id="WP_183343765.1">
    <property type="nucleotide sequence ID" value="NZ_JACHNU010000006.1"/>
</dbReference>
<evidence type="ECO:0000256" key="3">
    <source>
        <dbReference type="ARBA" id="ARBA00022475"/>
    </source>
</evidence>
<sequence>MKFGMTLVRLLLGGLMIGHGTQKLFGWFGGHGPKGTGQFLESLGLRPGRRNALAAGAAEAGGGALIALGLMTPLGGAAVTGAMATAIITVHGPRGPWVTEGGWEYNAVIIGTAAAITDAGPGPLSLDAGRGRERWGSGWALAQLVAGLAGAAAIMAMARAEGEQVDEPGSTPGEPAADAGQAAAQPDPTTPAA</sequence>
<keyword evidence="9" id="KW-1185">Reference proteome</keyword>
<keyword evidence="5" id="KW-1133">Transmembrane helix</keyword>
<dbReference type="PANTHER" id="PTHR33452">
    <property type="entry name" value="OXIDOREDUCTASE CATD-RELATED"/>
    <property type="match status" value="1"/>
</dbReference>
<feature type="region of interest" description="Disordered" evidence="7">
    <location>
        <begin position="160"/>
        <end position="193"/>
    </location>
</feature>
<evidence type="ECO:0000313" key="9">
    <source>
        <dbReference type="Proteomes" id="UP000585272"/>
    </source>
</evidence>